<evidence type="ECO:0000313" key="1">
    <source>
        <dbReference type="EMBL" id="KAJ4958830.1"/>
    </source>
</evidence>
<comment type="caution">
    <text evidence="1">The sequence shown here is derived from an EMBL/GenBank/DDBJ whole genome shotgun (WGS) entry which is preliminary data.</text>
</comment>
<keyword evidence="2" id="KW-1185">Reference proteome</keyword>
<evidence type="ECO:0000313" key="2">
    <source>
        <dbReference type="Proteomes" id="UP001141806"/>
    </source>
</evidence>
<accession>A0A9Q0H3Z5</accession>
<dbReference type="EMBL" id="JAMYWD010000010">
    <property type="protein sequence ID" value="KAJ4958830.1"/>
    <property type="molecule type" value="Genomic_DNA"/>
</dbReference>
<name>A0A9Q0H3Z5_9MAGN</name>
<organism evidence="1 2">
    <name type="scientific">Protea cynaroides</name>
    <dbReference type="NCBI Taxonomy" id="273540"/>
    <lineage>
        <taxon>Eukaryota</taxon>
        <taxon>Viridiplantae</taxon>
        <taxon>Streptophyta</taxon>
        <taxon>Embryophyta</taxon>
        <taxon>Tracheophyta</taxon>
        <taxon>Spermatophyta</taxon>
        <taxon>Magnoliopsida</taxon>
        <taxon>Proteales</taxon>
        <taxon>Proteaceae</taxon>
        <taxon>Protea</taxon>
    </lineage>
</organism>
<protein>
    <submittedName>
        <fullName evidence="1">Uncharacterized protein</fullName>
    </submittedName>
</protein>
<proteinExistence type="predicted"/>
<gene>
    <name evidence="1" type="ORF">NE237_025941</name>
</gene>
<reference evidence="1" key="1">
    <citation type="journal article" date="2023" name="Plant J.">
        <title>The genome of the king protea, Protea cynaroides.</title>
        <authorList>
            <person name="Chang J."/>
            <person name="Duong T.A."/>
            <person name="Schoeman C."/>
            <person name="Ma X."/>
            <person name="Roodt D."/>
            <person name="Barker N."/>
            <person name="Li Z."/>
            <person name="Van de Peer Y."/>
            <person name="Mizrachi E."/>
        </authorList>
    </citation>
    <scope>NUCLEOTIDE SEQUENCE</scope>
    <source>
        <tissue evidence="1">Young leaves</tissue>
    </source>
</reference>
<dbReference type="Proteomes" id="UP001141806">
    <property type="component" value="Unassembled WGS sequence"/>
</dbReference>
<dbReference type="AlphaFoldDB" id="A0A9Q0H3Z5"/>
<sequence>MENWKFSIPRTGPVGGCPENRACFYGLYSGPIHKSSNFKPDWSTPLDGIIKIYADVTFLHDGIGFVFRNHQANPIRAFASAKVGKAAAIRSALKAQRPHESTS</sequence>